<evidence type="ECO:0000313" key="2">
    <source>
        <dbReference type="EMBL" id="QAY67197.1"/>
    </source>
</evidence>
<dbReference type="Proteomes" id="UP000293568">
    <property type="component" value="Chromosome"/>
</dbReference>
<feature type="chain" id="PRO_5020313737" description="DUF3888 domain-containing protein" evidence="1">
    <location>
        <begin position="30"/>
        <end position="148"/>
    </location>
</feature>
<evidence type="ECO:0000313" key="3">
    <source>
        <dbReference type="Proteomes" id="UP000293568"/>
    </source>
</evidence>
<protein>
    <recommendedName>
        <fullName evidence="4">DUF3888 domain-containing protein</fullName>
    </recommendedName>
</protein>
<evidence type="ECO:0008006" key="4">
    <source>
        <dbReference type="Google" id="ProtNLM"/>
    </source>
</evidence>
<name>A0A4P6F296_9BACL</name>
<dbReference type="AlphaFoldDB" id="A0A4P6F296"/>
<gene>
    <name evidence="2" type="ORF">ET464_13095</name>
</gene>
<evidence type="ECO:0000256" key="1">
    <source>
        <dbReference type="SAM" id="SignalP"/>
    </source>
</evidence>
<proteinExistence type="predicted"/>
<organism evidence="2 3">
    <name type="scientific">Paenibacillus protaetiae</name>
    <dbReference type="NCBI Taxonomy" id="2509456"/>
    <lineage>
        <taxon>Bacteria</taxon>
        <taxon>Bacillati</taxon>
        <taxon>Bacillota</taxon>
        <taxon>Bacilli</taxon>
        <taxon>Bacillales</taxon>
        <taxon>Paenibacillaceae</taxon>
        <taxon>Paenibacillus</taxon>
    </lineage>
</organism>
<sequence>MRVTKLSARGAALLAIVMMLWLVPLTAAANSAEAEHPARPSEDSRDALLAALLAPDIQRALSIIFTDAYIQYDQTAVIRVRRLYAPDIDDWPSSAEGGGLYFELIIAVTKYNGDAPPERLTLKLNNARDGRTYGLISYKSEPLKSASQ</sequence>
<dbReference type="KEGG" id="pprt:ET464_13095"/>
<keyword evidence="1" id="KW-0732">Signal</keyword>
<reference evidence="2 3" key="1">
    <citation type="submission" date="2019-01" db="EMBL/GenBank/DDBJ databases">
        <title>Genome sequencing of strain FW100M-2.</title>
        <authorList>
            <person name="Heo J."/>
            <person name="Kim S.-J."/>
            <person name="Kim J.-S."/>
            <person name="Hong S.-B."/>
            <person name="Kwon S.-W."/>
        </authorList>
    </citation>
    <scope>NUCLEOTIDE SEQUENCE [LARGE SCALE GENOMIC DNA]</scope>
    <source>
        <strain evidence="2 3">FW100M-2</strain>
    </source>
</reference>
<dbReference type="EMBL" id="CP035492">
    <property type="protein sequence ID" value="QAY67197.1"/>
    <property type="molecule type" value="Genomic_DNA"/>
</dbReference>
<keyword evidence="3" id="KW-1185">Reference proteome</keyword>
<feature type="signal peptide" evidence="1">
    <location>
        <begin position="1"/>
        <end position="29"/>
    </location>
</feature>
<dbReference type="RefSeq" id="WP_129441566.1">
    <property type="nucleotide sequence ID" value="NZ_CP035492.1"/>
</dbReference>
<accession>A0A4P6F296</accession>